<reference evidence="3" key="1">
    <citation type="journal article" date="2020" name="Stud. Mycol.">
        <title>101 Dothideomycetes genomes: a test case for predicting lifestyles and emergence of pathogens.</title>
        <authorList>
            <person name="Haridas S."/>
            <person name="Albert R."/>
            <person name="Binder M."/>
            <person name="Bloem J."/>
            <person name="Labutti K."/>
            <person name="Salamov A."/>
            <person name="Andreopoulos B."/>
            <person name="Baker S."/>
            <person name="Barry K."/>
            <person name="Bills G."/>
            <person name="Bluhm B."/>
            <person name="Cannon C."/>
            <person name="Castanera R."/>
            <person name="Culley D."/>
            <person name="Daum C."/>
            <person name="Ezra D."/>
            <person name="Gonzalez J."/>
            <person name="Henrissat B."/>
            <person name="Kuo A."/>
            <person name="Liang C."/>
            <person name="Lipzen A."/>
            <person name="Lutzoni F."/>
            <person name="Magnuson J."/>
            <person name="Mondo S."/>
            <person name="Nolan M."/>
            <person name="Ohm R."/>
            <person name="Pangilinan J."/>
            <person name="Park H.-J."/>
            <person name="Ramirez L."/>
            <person name="Alfaro M."/>
            <person name="Sun H."/>
            <person name="Tritt A."/>
            <person name="Yoshinaga Y."/>
            <person name="Zwiers L.-H."/>
            <person name="Turgeon B."/>
            <person name="Goodwin S."/>
            <person name="Spatafora J."/>
            <person name="Crous P."/>
            <person name="Grigoriev I."/>
        </authorList>
    </citation>
    <scope>NUCLEOTIDE SEQUENCE</scope>
    <source>
        <strain evidence="3">CBS 113979</strain>
    </source>
</reference>
<dbReference type="Proteomes" id="UP000800041">
    <property type="component" value="Unassembled WGS sequence"/>
</dbReference>
<evidence type="ECO:0008006" key="5">
    <source>
        <dbReference type="Google" id="ProtNLM"/>
    </source>
</evidence>
<feature type="transmembrane region" description="Helical" evidence="2">
    <location>
        <begin position="90"/>
        <end position="113"/>
    </location>
</feature>
<keyword evidence="2" id="KW-0472">Membrane</keyword>
<proteinExistence type="predicted"/>
<name>A0A6G1HAU6_9PEZI</name>
<dbReference type="SUPFAM" id="SSF89372">
    <property type="entry name" value="Fucose-specific lectin"/>
    <property type="match status" value="1"/>
</dbReference>
<accession>A0A6G1HAU6</accession>
<dbReference type="AlphaFoldDB" id="A0A6G1HAU6"/>
<protein>
    <recommendedName>
        <fullName evidence="5">Fucose-specific lectin</fullName>
    </recommendedName>
</protein>
<dbReference type="Gene3D" id="2.120.10.70">
    <property type="entry name" value="Fucose-specific lectin"/>
    <property type="match status" value="1"/>
</dbReference>
<keyword evidence="4" id="KW-1185">Reference proteome</keyword>
<keyword evidence="2" id="KW-0812">Transmembrane</keyword>
<evidence type="ECO:0000256" key="2">
    <source>
        <dbReference type="SAM" id="Phobius"/>
    </source>
</evidence>
<evidence type="ECO:0000256" key="1">
    <source>
        <dbReference type="SAM" id="MobiDB-lite"/>
    </source>
</evidence>
<gene>
    <name evidence="3" type="ORF">K402DRAFT_418214</name>
</gene>
<keyword evidence="2" id="KW-1133">Transmembrane helix</keyword>
<feature type="region of interest" description="Disordered" evidence="1">
    <location>
        <begin position="1"/>
        <end position="20"/>
    </location>
</feature>
<dbReference type="OrthoDB" id="5205900at2759"/>
<dbReference type="EMBL" id="ML977143">
    <property type="protein sequence ID" value="KAF1990139.1"/>
    <property type="molecule type" value="Genomic_DNA"/>
</dbReference>
<feature type="region of interest" description="Disordered" evidence="1">
    <location>
        <begin position="113"/>
        <end position="143"/>
    </location>
</feature>
<evidence type="ECO:0000313" key="4">
    <source>
        <dbReference type="Proteomes" id="UP000800041"/>
    </source>
</evidence>
<evidence type="ECO:0000313" key="3">
    <source>
        <dbReference type="EMBL" id="KAF1990139.1"/>
    </source>
</evidence>
<feature type="region of interest" description="Disordered" evidence="1">
    <location>
        <begin position="26"/>
        <end position="50"/>
    </location>
</feature>
<organism evidence="3 4">
    <name type="scientific">Aulographum hederae CBS 113979</name>
    <dbReference type="NCBI Taxonomy" id="1176131"/>
    <lineage>
        <taxon>Eukaryota</taxon>
        <taxon>Fungi</taxon>
        <taxon>Dikarya</taxon>
        <taxon>Ascomycota</taxon>
        <taxon>Pezizomycotina</taxon>
        <taxon>Dothideomycetes</taxon>
        <taxon>Pleosporomycetidae</taxon>
        <taxon>Aulographales</taxon>
        <taxon>Aulographaceae</taxon>
    </lineage>
</organism>
<feature type="compositionally biased region" description="Polar residues" evidence="1">
    <location>
        <begin position="114"/>
        <end position="129"/>
    </location>
</feature>
<sequence length="498" mass="53386">MASKPTPAAGLDVPVTKPEQAYSSLEVDQNQWLEHQNDSAPEATHSRDTTEEKQAIYFHSPHGAAGSQYPWPGTQDAPSKRTICGLRRSLFYIILSIILLLIIGGAIGGAVGATRSNKSSETTSGSATTPGDEPPTPTVVGDVSRNTGLAALQWINPTDAAKSEVRVYYQDAANDIRESTKVGSSGSWTAAKVMNLATNARGGTSIAVSAGYLELNMSNPLTTKLNFVTSENNIAEWTATSIDPGDWVEDQLSDYYEVENTTVTAYWNQNFQTGDDQSIIMFQNPDLASNLTMIKTIGLERDVPWVPNRFLHAEFPLGSSTALAPTSAGTDLMLYASGGDGDLVQYNFQINNSVELITLAANLTRTGMRNAPNTQFGVLSLSNYTSSPASSNPACSVIHDVAHLILFPTPDQSSLNLYKWTCASGFDGVTETIASLLKPDLRYMAVAGAPAAGGTGRFYVLLNTKEGNAPRIEEWTVPAREGEEWGAPESIEADFAAI</sequence>